<dbReference type="VEuPathDB" id="FungiDB:A1Q1_00074"/>
<dbReference type="GeneID" id="25983588"/>
<feature type="region of interest" description="Disordered" evidence="2">
    <location>
        <begin position="36"/>
        <end position="79"/>
    </location>
</feature>
<evidence type="ECO:0000313" key="4">
    <source>
        <dbReference type="EMBL" id="EJT53067.1"/>
    </source>
</evidence>
<dbReference type="RefSeq" id="XP_014184390.1">
    <property type="nucleotide sequence ID" value="XM_014328915.1"/>
</dbReference>
<keyword evidence="3" id="KW-0812">Transmembrane</keyword>
<comment type="caution">
    <text evidence="4">The sequence shown here is derived from an EMBL/GenBank/DDBJ whole genome shotgun (WGS) entry which is preliminary data.</text>
</comment>
<gene>
    <name evidence="4" type="ORF">A1Q1_00074</name>
</gene>
<evidence type="ECO:0000256" key="3">
    <source>
        <dbReference type="SAM" id="Phobius"/>
    </source>
</evidence>
<keyword evidence="3" id="KW-0472">Membrane</keyword>
<name>J8TYA5_TRIAS</name>
<protein>
    <submittedName>
        <fullName evidence="4">Uncharacterized protein</fullName>
    </submittedName>
</protein>
<evidence type="ECO:0000256" key="1">
    <source>
        <dbReference type="SAM" id="Coils"/>
    </source>
</evidence>
<dbReference type="HOGENOM" id="CLU_1416100_0_0_1"/>
<reference evidence="4 5" key="1">
    <citation type="journal article" date="2012" name="Eukaryot. Cell">
        <title>Draft genome sequence of CBS 2479, the standard type strain of Trichosporon asahii.</title>
        <authorList>
            <person name="Yang R.Y."/>
            <person name="Li H.T."/>
            <person name="Zhu H."/>
            <person name="Zhou G.P."/>
            <person name="Wang M."/>
            <person name="Wang L."/>
        </authorList>
    </citation>
    <scope>NUCLEOTIDE SEQUENCE [LARGE SCALE GENOMIC DNA]</scope>
    <source>
        <strain evidence="5">ATCC 90039 / CBS 2479 / JCM 2466 / KCTC 7840 / NCYC 2677 / UAMH 7654</strain>
    </source>
</reference>
<dbReference type="AlphaFoldDB" id="J8TYA5"/>
<feature type="compositionally biased region" description="Low complexity" evidence="2">
    <location>
        <begin position="38"/>
        <end position="51"/>
    </location>
</feature>
<keyword evidence="3" id="KW-1133">Transmembrane helix</keyword>
<proteinExistence type="predicted"/>
<dbReference type="OrthoDB" id="3359404at2759"/>
<organism evidence="4 5">
    <name type="scientific">Trichosporon asahii var. asahii (strain ATCC 90039 / CBS 2479 / JCM 2466 / KCTC 7840 / NBRC 103889/ NCYC 2677 / UAMH 7654)</name>
    <name type="common">Yeast</name>
    <dbReference type="NCBI Taxonomy" id="1186058"/>
    <lineage>
        <taxon>Eukaryota</taxon>
        <taxon>Fungi</taxon>
        <taxon>Dikarya</taxon>
        <taxon>Basidiomycota</taxon>
        <taxon>Agaricomycotina</taxon>
        <taxon>Tremellomycetes</taxon>
        <taxon>Trichosporonales</taxon>
        <taxon>Trichosporonaceae</taxon>
        <taxon>Trichosporon</taxon>
    </lineage>
</organism>
<evidence type="ECO:0000313" key="5">
    <source>
        <dbReference type="Proteomes" id="UP000002748"/>
    </source>
</evidence>
<accession>J8TYA5</accession>
<dbReference type="EMBL" id="ALBS01000009">
    <property type="protein sequence ID" value="EJT53067.1"/>
    <property type="molecule type" value="Genomic_DNA"/>
</dbReference>
<dbReference type="KEGG" id="tasa:A1Q1_00074"/>
<dbReference type="Proteomes" id="UP000002748">
    <property type="component" value="Unassembled WGS sequence"/>
</dbReference>
<keyword evidence="1" id="KW-0175">Coiled coil</keyword>
<sequence>MALRTLARSALRFTPSAPAVRPTPLATPSRTLRLLQERASGSSRRSFSSSSPVLRAPAPNATGTHAHSPLVPKNGQGINRPAQNNHQFWYREVFPSMIPIFVLSTAIFLALSLIRTHLSHNKSLEESREKIEQLESQLARTRLELKRRQERERRERERMLPLVVERVLQRVGAMEVEQEEPEVEEEDVRLVV</sequence>
<feature type="coiled-coil region" evidence="1">
    <location>
        <begin position="117"/>
        <end position="151"/>
    </location>
</feature>
<feature type="transmembrane region" description="Helical" evidence="3">
    <location>
        <begin position="93"/>
        <end position="114"/>
    </location>
</feature>
<evidence type="ECO:0000256" key="2">
    <source>
        <dbReference type="SAM" id="MobiDB-lite"/>
    </source>
</evidence>